<organism evidence="1 2">
    <name type="scientific">Candidatus Akkermansia intestinigallinarum</name>
    <dbReference type="NCBI Taxonomy" id="2838431"/>
    <lineage>
        <taxon>Bacteria</taxon>
        <taxon>Pseudomonadati</taxon>
        <taxon>Verrucomicrobiota</taxon>
        <taxon>Verrucomicrobiia</taxon>
        <taxon>Verrucomicrobiales</taxon>
        <taxon>Akkermansiaceae</taxon>
        <taxon>Akkermansia</taxon>
    </lineage>
</organism>
<reference evidence="1" key="2">
    <citation type="submission" date="2021-04" db="EMBL/GenBank/DDBJ databases">
        <authorList>
            <person name="Gilroy R."/>
        </authorList>
    </citation>
    <scope>NUCLEOTIDE SEQUENCE</scope>
    <source>
        <strain evidence="1">14975</strain>
    </source>
</reference>
<evidence type="ECO:0000313" key="2">
    <source>
        <dbReference type="Proteomes" id="UP000823964"/>
    </source>
</evidence>
<name>A0A9D2AIB3_9BACT</name>
<accession>A0A9D2AIB3</accession>
<dbReference type="AlphaFoldDB" id="A0A9D2AIB3"/>
<dbReference type="EMBL" id="DXFQ01000124">
    <property type="protein sequence ID" value="HIX20286.1"/>
    <property type="molecule type" value="Genomic_DNA"/>
</dbReference>
<protein>
    <submittedName>
        <fullName evidence="1">Uncharacterized protein</fullName>
    </submittedName>
</protein>
<comment type="caution">
    <text evidence="1">The sequence shown here is derived from an EMBL/GenBank/DDBJ whole genome shotgun (WGS) entry which is preliminary data.</text>
</comment>
<reference evidence="1" key="1">
    <citation type="journal article" date="2021" name="PeerJ">
        <title>Extensive microbial diversity within the chicken gut microbiome revealed by metagenomics and culture.</title>
        <authorList>
            <person name="Gilroy R."/>
            <person name="Ravi A."/>
            <person name="Getino M."/>
            <person name="Pursley I."/>
            <person name="Horton D.L."/>
            <person name="Alikhan N.F."/>
            <person name="Baker D."/>
            <person name="Gharbi K."/>
            <person name="Hall N."/>
            <person name="Watson M."/>
            <person name="Adriaenssens E.M."/>
            <person name="Foster-Nyarko E."/>
            <person name="Jarju S."/>
            <person name="Secka A."/>
            <person name="Antonio M."/>
            <person name="Oren A."/>
            <person name="Chaudhuri R.R."/>
            <person name="La Ragione R."/>
            <person name="Hildebrand F."/>
            <person name="Pallen M.J."/>
        </authorList>
    </citation>
    <scope>NUCLEOTIDE SEQUENCE</scope>
    <source>
        <strain evidence="1">14975</strain>
    </source>
</reference>
<sequence>MPIRMREWGMLRAPQNNIRVPVAGLAGQDQAAAQLGGAVRDLVQAGSSLAEERREVEQVADEARLAAKLQQLCRETSEAMADEEPRDWAYAWNRASAPGIAEALAELPEEQRAAGRAMADWLNARASLESQRDHELNRIELSRRSWQRQLDDAVASGDEQRAQHWLSAGQRVFVPEAEMEQKSAEVASRCSLVRWRSRFDENPTQALQSLRASEEELLPTGEPERQRLQELAEESRRRLRREAVVRMADDLRAGRALDAEGLRSWHEAGLLSDEQFAAVQQEVHPQSPEAFSSWLRRVDECGDDEEQRTELGLSIATAPMPPEERTELLERLSEGSGLCASNRAGLSRRLFDWFGRGYFGCASDEPAQRFYLRLQREGFRLLHDEGSEAVAAWLESRREAAGRWVCFEQKENRV</sequence>
<dbReference type="Proteomes" id="UP000823964">
    <property type="component" value="Unassembled WGS sequence"/>
</dbReference>
<proteinExistence type="predicted"/>
<gene>
    <name evidence="1" type="ORF">H9862_06780</name>
</gene>
<evidence type="ECO:0000313" key="1">
    <source>
        <dbReference type="EMBL" id="HIX20286.1"/>
    </source>
</evidence>